<proteinExistence type="predicted"/>
<feature type="region of interest" description="Disordered" evidence="1">
    <location>
        <begin position="1"/>
        <end position="94"/>
    </location>
</feature>
<organism evidence="2 3">
    <name type="scientific">Polyplax serrata</name>
    <name type="common">Common mouse louse</name>
    <dbReference type="NCBI Taxonomy" id="468196"/>
    <lineage>
        <taxon>Eukaryota</taxon>
        <taxon>Metazoa</taxon>
        <taxon>Ecdysozoa</taxon>
        <taxon>Arthropoda</taxon>
        <taxon>Hexapoda</taxon>
        <taxon>Insecta</taxon>
        <taxon>Pterygota</taxon>
        <taxon>Neoptera</taxon>
        <taxon>Paraneoptera</taxon>
        <taxon>Psocodea</taxon>
        <taxon>Troctomorpha</taxon>
        <taxon>Phthiraptera</taxon>
        <taxon>Anoplura</taxon>
        <taxon>Polyplacidae</taxon>
        <taxon>Polyplax</taxon>
    </lineage>
</organism>
<keyword evidence="3" id="KW-1185">Reference proteome</keyword>
<gene>
    <name evidence="2" type="ORF">RUM44_000095</name>
</gene>
<evidence type="ECO:0000256" key="1">
    <source>
        <dbReference type="SAM" id="MobiDB-lite"/>
    </source>
</evidence>
<feature type="compositionally biased region" description="Basic and acidic residues" evidence="1">
    <location>
        <begin position="1"/>
        <end position="24"/>
    </location>
</feature>
<dbReference type="Proteomes" id="UP001359485">
    <property type="component" value="Unassembled WGS sequence"/>
</dbReference>
<feature type="compositionally biased region" description="Basic residues" evidence="1">
    <location>
        <begin position="65"/>
        <end position="77"/>
    </location>
</feature>
<sequence>MSEAETSFRREISREKLEKDKEVGGEEAGSTETAVAATTQEEDDEEEVIEKAAVSEEEATYWQAKHGRAKGKKSRRGPPRERTRLEDMFEWQPS</sequence>
<evidence type="ECO:0000313" key="2">
    <source>
        <dbReference type="EMBL" id="KAK6634848.1"/>
    </source>
</evidence>
<reference evidence="2 3" key="1">
    <citation type="submission" date="2023-09" db="EMBL/GenBank/DDBJ databases">
        <title>Genomes of two closely related lineages of the louse Polyplax serrata with different host specificities.</title>
        <authorList>
            <person name="Martinu J."/>
            <person name="Tarabai H."/>
            <person name="Stefka J."/>
            <person name="Hypsa V."/>
        </authorList>
    </citation>
    <scope>NUCLEOTIDE SEQUENCE [LARGE SCALE GENOMIC DNA]</scope>
    <source>
        <strain evidence="2">98ZLc_SE</strain>
    </source>
</reference>
<dbReference type="EMBL" id="JAWJWF010000003">
    <property type="protein sequence ID" value="KAK6634848.1"/>
    <property type="molecule type" value="Genomic_DNA"/>
</dbReference>
<feature type="compositionally biased region" description="Basic and acidic residues" evidence="1">
    <location>
        <begin position="78"/>
        <end position="87"/>
    </location>
</feature>
<evidence type="ECO:0000313" key="3">
    <source>
        <dbReference type="Proteomes" id="UP001359485"/>
    </source>
</evidence>
<accession>A0ABR1B4G7</accession>
<comment type="caution">
    <text evidence="2">The sequence shown here is derived from an EMBL/GenBank/DDBJ whole genome shotgun (WGS) entry which is preliminary data.</text>
</comment>
<protein>
    <submittedName>
        <fullName evidence="2">Uncharacterized protein</fullName>
    </submittedName>
</protein>
<name>A0ABR1B4G7_POLSC</name>